<dbReference type="Pfam" id="PF00847">
    <property type="entry name" value="AP2"/>
    <property type="match status" value="1"/>
</dbReference>
<dbReference type="OrthoDB" id="1931494at2759"/>
<organism evidence="7 8">
    <name type="scientific">Vanilla planifolia</name>
    <name type="common">Vanilla</name>
    <dbReference type="NCBI Taxonomy" id="51239"/>
    <lineage>
        <taxon>Eukaryota</taxon>
        <taxon>Viridiplantae</taxon>
        <taxon>Streptophyta</taxon>
        <taxon>Embryophyta</taxon>
        <taxon>Tracheophyta</taxon>
        <taxon>Spermatophyta</taxon>
        <taxon>Magnoliopsida</taxon>
        <taxon>Liliopsida</taxon>
        <taxon>Asparagales</taxon>
        <taxon>Orchidaceae</taxon>
        <taxon>Vanilloideae</taxon>
        <taxon>Vanilleae</taxon>
        <taxon>Vanilla</taxon>
    </lineage>
</organism>
<dbReference type="InterPro" id="IPR001471">
    <property type="entry name" value="AP2/ERF_dom"/>
</dbReference>
<dbReference type="PRINTS" id="PR00367">
    <property type="entry name" value="ETHRSPELEMNT"/>
</dbReference>
<dbReference type="GO" id="GO:0005634">
    <property type="term" value="C:nucleus"/>
    <property type="evidence" value="ECO:0007669"/>
    <property type="project" value="UniProtKB-SubCell"/>
</dbReference>
<dbReference type="Gene3D" id="3.30.730.10">
    <property type="entry name" value="AP2/ERF domain"/>
    <property type="match status" value="1"/>
</dbReference>
<dbReference type="GO" id="GO:0003677">
    <property type="term" value="F:DNA binding"/>
    <property type="evidence" value="ECO:0007669"/>
    <property type="project" value="UniProtKB-KW"/>
</dbReference>
<dbReference type="InterPro" id="IPR016177">
    <property type="entry name" value="DNA-bd_dom_sf"/>
</dbReference>
<dbReference type="PROSITE" id="PS51032">
    <property type="entry name" value="AP2_ERF"/>
    <property type="match status" value="1"/>
</dbReference>
<evidence type="ECO:0000259" key="6">
    <source>
        <dbReference type="PROSITE" id="PS51032"/>
    </source>
</evidence>
<keyword evidence="4" id="KW-0804">Transcription</keyword>
<keyword evidence="2" id="KW-0805">Transcription regulation</keyword>
<keyword evidence="3" id="KW-0238">DNA-binding</keyword>
<dbReference type="SMART" id="SM00380">
    <property type="entry name" value="AP2"/>
    <property type="match status" value="1"/>
</dbReference>
<comment type="subcellular location">
    <subcellularLocation>
        <location evidence="1">Nucleus</location>
    </subcellularLocation>
</comment>
<accession>A0A835PFB9</accession>
<evidence type="ECO:0000313" key="8">
    <source>
        <dbReference type="Proteomes" id="UP000639772"/>
    </source>
</evidence>
<name>A0A835PFB9_VANPL</name>
<dbReference type="InterPro" id="IPR036955">
    <property type="entry name" value="AP2/ERF_dom_sf"/>
</dbReference>
<dbReference type="EMBL" id="JADCNM010000124">
    <property type="protein sequence ID" value="KAG0450438.1"/>
    <property type="molecule type" value="Genomic_DNA"/>
</dbReference>
<sequence>MMAIEALSLGKGDYGVVEQEKDTSGGTAAAARKEGHYRGVRKRPWGRFAAEIRDPLKKTRKWLGTFDTAEEAARAYDEAARNLRGPKAKTNFGHHLAGADLPSSAPRSPSVIFASGFSDGRDLLFVAPVSSAVRSELSGYRYAAVELVVRSEQEGKRKKPLAFDLNLPPPLF</sequence>
<evidence type="ECO:0000256" key="1">
    <source>
        <dbReference type="ARBA" id="ARBA00004123"/>
    </source>
</evidence>
<reference evidence="7 8" key="1">
    <citation type="journal article" date="2020" name="Nat. Food">
        <title>A phased Vanilla planifolia genome enables genetic improvement of flavour and production.</title>
        <authorList>
            <person name="Hasing T."/>
            <person name="Tang H."/>
            <person name="Brym M."/>
            <person name="Khazi F."/>
            <person name="Huang T."/>
            <person name="Chambers A.H."/>
        </authorList>
    </citation>
    <scope>NUCLEOTIDE SEQUENCE [LARGE SCALE GENOMIC DNA]</scope>
    <source>
        <tissue evidence="7">Leaf</tissue>
    </source>
</reference>
<dbReference type="FunFam" id="3.30.730.10:FF:000001">
    <property type="entry name" value="Ethylene-responsive transcription factor 2"/>
    <property type="match status" value="1"/>
</dbReference>
<evidence type="ECO:0000256" key="4">
    <source>
        <dbReference type="ARBA" id="ARBA00023163"/>
    </source>
</evidence>
<dbReference type="SUPFAM" id="SSF54171">
    <property type="entry name" value="DNA-binding domain"/>
    <property type="match status" value="1"/>
</dbReference>
<feature type="domain" description="AP2/ERF" evidence="6">
    <location>
        <begin position="36"/>
        <end position="93"/>
    </location>
</feature>
<dbReference type="PANTHER" id="PTHR31677">
    <property type="entry name" value="AP2 DOMAIN CLASS TRANSCRIPTION FACTOR"/>
    <property type="match status" value="1"/>
</dbReference>
<dbReference type="PANTHER" id="PTHR31677:SF157">
    <property type="entry name" value="AP2_ERF DOMAIN-CONTAINING PROTEIN"/>
    <property type="match status" value="1"/>
</dbReference>
<dbReference type="AlphaFoldDB" id="A0A835PFB9"/>
<dbReference type="GO" id="GO:0003700">
    <property type="term" value="F:DNA-binding transcription factor activity"/>
    <property type="evidence" value="ECO:0007669"/>
    <property type="project" value="InterPro"/>
</dbReference>
<proteinExistence type="predicted"/>
<keyword evidence="5" id="KW-0539">Nucleus</keyword>
<evidence type="ECO:0000256" key="5">
    <source>
        <dbReference type="ARBA" id="ARBA00023242"/>
    </source>
</evidence>
<evidence type="ECO:0000256" key="2">
    <source>
        <dbReference type="ARBA" id="ARBA00023015"/>
    </source>
</evidence>
<protein>
    <recommendedName>
        <fullName evidence="6">AP2/ERF domain-containing protein</fullName>
    </recommendedName>
</protein>
<dbReference type="CDD" id="cd00018">
    <property type="entry name" value="AP2"/>
    <property type="match status" value="1"/>
</dbReference>
<evidence type="ECO:0000256" key="3">
    <source>
        <dbReference type="ARBA" id="ARBA00023125"/>
    </source>
</evidence>
<dbReference type="Proteomes" id="UP000639772">
    <property type="component" value="Unassembled WGS sequence"/>
</dbReference>
<evidence type="ECO:0000313" key="7">
    <source>
        <dbReference type="EMBL" id="KAG0450438.1"/>
    </source>
</evidence>
<comment type="caution">
    <text evidence="7">The sequence shown here is derived from an EMBL/GenBank/DDBJ whole genome shotgun (WGS) entry which is preliminary data.</text>
</comment>
<gene>
    <name evidence="7" type="ORF">HPP92_026758</name>
</gene>